<dbReference type="AlphaFoldDB" id="A0A0C2RY32"/>
<comment type="caution">
    <text evidence="2">The sequence shown here is derived from an EMBL/GenBank/DDBJ whole genome shotgun (WGS) entry which is preliminary data.</text>
</comment>
<protein>
    <submittedName>
        <fullName evidence="2">Uncharacterized protein</fullName>
    </submittedName>
</protein>
<evidence type="ECO:0000256" key="1">
    <source>
        <dbReference type="SAM" id="Phobius"/>
    </source>
</evidence>
<dbReference type="PATRIC" id="fig|135826.4.peg.2805"/>
<keyword evidence="1" id="KW-0472">Membrane</keyword>
<dbReference type="RefSeq" id="WP_041123329.1">
    <property type="nucleotide sequence ID" value="NZ_JXRQ01000025.1"/>
</dbReference>
<organism evidence="2 3">
    <name type="scientific">Jeotgalibacillus alimentarius</name>
    <dbReference type="NCBI Taxonomy" id="135826"/>
    <lineage>
        <taxon>Bacteria</taxon>
        <taxon>Bacillati</taxon>
        <taxon>Bacillota</taxon>
        <taxon>Bacilli</taxon>
        <taxon>Bacillales</taxon>
        <taxon>Caryophanaceae</taxon>
        <taxon>Jeotgalibacillus</taxon>
    </lineage>
</organism>
<evidence type="ECO:0000313" key="2">
    <source>
        <dbReference type="EMBL" id="KIL46694.1"/>
    </source>
</evidence>
<evidence type="ECO:0000313" key="3">
    <source>
        <dbReference type="Proteomes" id="UP000031950"/>
    </source>
</evidence>
<name>A0A0C2RY32_9BACL</name>
<keyword evidence="1" id="KW-0812">Transmembrane</keyword>
<reference evidence="2 3" key="1">
    <citation type="submission" date="2015-01" db="EMBL/GenBank/DDBJ databases">
        <title>Genome sequence of Jeotgalibacillus alimentarius.</title>
        <authorList>
            <person name="Goh K.M."/>
            <person name="Chan K.-G."/>
            <person name="Yaakop A.S."/>
            <person name="Ee R."/>
            <person name="Gan H.M."/>
            <person name="Chan C.S."/>
        </authorList>
    </citation>
    <scope>NUCLEOTIDE SEQUENCE [LARGE SCALE GENOMIC DNA]</scope>
    <source>
        <strain evidence="2 3">YKJ-13</strain>
    </source>
</reference>
<accession>A0A0C2RY32</accession>
<proteinExistence type="predicted"/>
<sequence>MTKKYLLYNIFGLPFHFVIFPGLAIHVLMFADPDTWFQTILFPFGLYFLVSAVPSVICFFVEFREENNLKHFVQTALVIYVFYFVMVTLIVYVYFLIF</sequence>
<feature type="transmembrane region" description="Helical" evidence="1">
    <location>
        <begin position="7"/>
        <end position="28"/>
    </location>
</feature>
<keyword evidence="1" id="KW-1133">Transmembrane helix</keyword>
<dbReference type="Proteomes" id="UP000031950">
    <property type="component" value="Unassembled WGS sequence"/>
</dbReference>
<feature type="transmembrane region" description="Helical" evidence="1">
    <location>
        <begin position="40"/>
        <end position="63"/>
    </location>
</feature>
<dbReference type="EMBL" id="JXRQ01000025">
    <property type="protein sequence ID" value="KIL46694.1"/>
    <property type="molecule type" value="Genomic_DNA"/>
</dbReference>
<feature type="transmembrane region" description="Helical" evidence="1">
    <location>
        <begin position="75"/>
        <end position="97"/>
    </location>
</feature>
<keyword evidence="3" id="KW-1185">Reference proteome</keyword>
<gene>
    <name evidence="2" type="ORF">KP77_28210</name>
</gene>